<comment type="caution">
    <text evidence="1">The sequence shown here is derived from an EMBL/GenBank/DDBJ whole genome shotgun (WGS) entry which is preliminary data.</text>
</comment>
<dbReference type="AlphaFoldDB" id="A0A367GW07"/>
<dbReference type="EMBL" id="QGDC01000001">
    <property type="protein sequence ID" value="RCH56863.1"/>
    <property type="molecule type" value="Genomic_DNA"/>
</dbReference>
<dbReference type="OrthoDB" id="969612at2"/>
<name>A0A367GW07_9SPHI</name>
<proteinExistence type="predicted"/>
<sequence length="124" mass="14489">MKPLTKQRTVHKARLLHLLFRHEIPEFLSYLNELTETILNGEEVPPSAIEGEHCSIDRWFEMAEDIQEKMACYQRLLYPNSRVFAGQLFDIRSATLSLYALKQYISLAKFIDPKFKPAVELLFS</sequence>
<dbReference type="Proteomes" id="UP000253209">
    <property type="component" value="Unassembled WGS sequence"/>
</dbReference>
<protein>
    <submittedName>
        <fullName evidence="1">Uncharacterized protein</fullName>
    </submittedName>
</protein>
<gene>
    <name evidence="1" type="ORF">DJ568_03130</name>
</gene>
<reference evidence="1 2" key="1">
    <citation type="submission" date="2018-05" db="EMBL/GenBank/DDBJ databases">
        <title>Mucilaginibacter hurinus sp. nov., isolated from briquette warehouse soil.</title>
        <authorList>
            <person name="Choi L."/>
        </authorList>
    </citation>
    <scope>NUCLEOTIDE SEQUENCE [LARGE SCALE GENOMIC DNA]</scope>
    <source>
        <strain evidence="1 2">ZR32</strain>
    </source>
</reference>
<organism evidence="1 2">
    <name type="scientific">Mucilaginibacter hurinus</name>
    <dbReference type="NCBI Taxonomy" id="2201324"/>
    <lineage>
        <taxon>Bacteria</taxon>
        <taxon>Pseudomonadati</taxon>
        <taxon>Bacteroidota</taxon>
        <taxon>Sphingobacteriia</taxon>
        <taxon>Sphingobacteriales</taxon>
        <taxon>Sphingobacteriaceae</taxon>
        <taxon>Mucilaginibacter</taxon>
    </lineage>
</organism>
<accession>A0A367GW07</accession>
<dbReference type="RefSeq" id="WP_114003760.1">
    <property type="nucleotide sequence ID" value="NZ_QGDC01000001.1"/>
</dbReference>
<evidence type="ECO:0000313" key="1">
    <source>
        <dbReference type="EMBL" id="RCH56863.1"/>
    </source>
</evidence>
<keyword evidence="2" id="KW-1185">Reference proteome</keyword>
<evidence type="ECO:0000313" key="2">
    <source>
        <dbReference type="Proteomes" id="UP000253209"/>
    </source>
</evidence>